<organism evidence="3 4">
    <name type="scientific">Oopsacas minuta</name>
    <dbReference type="NCBI Taxonomy" id="111878"/>
    <lineage>
        <taxon>Eukaryota</taxon>
        <taxon>Metazoa</taxon>
        <taxon>Porifera</taxon>
        <taxon>Hexactinellida</taxon>
        <taxon>Hexasterophora</taxon>
        <taxon>Lyssacinosida</taxon>
        <taxon>Leucopsacidae</taxon>
        <taxon>Oopsacas</taxon>
    </lineage>
</organism>
<name>A0AAV7K3R7_9METZ</name>
<sequence length="651" mass="74389">MSGVAKQGFLFMKILQGNFSNIRPHVNWARRWFQLHKNGTLMCYDSFYADQLLFTFDFKSLKVSRRDVMYPDGGSGKPWIISVGIRDLEETILLEVDCEECMEKWAELILDSLTQNVSSPTRILKPPANKPTALKLPKMDPSNRNIHNTRPKYHTPATTAKPSQLSHTNISLLESSTEHRYHDLNDLSMPIINEIQTLPDEKVEMRTVIDVNTFDQIGKNKQDLRVSNYGFNQHIELPRKKQKHPPPIKPKTKSFSSIKSYETLGNATPNRSFSNSRSQKIDNTNGLPYDVLQCDDSVFLNSNCGVRVSPPSSDSEKSSFLDKLPDYSKLLKDYWPMSFILPNLKVYKQLINLALPVQDSMQLLLNCFQHSYSSPNSFLIIQVIGELYQTYRPQKSFSVDVKNKIHFIDWKKSFASQGVVTSKIVRVTVRDGIDVRLNSDKLNEFVCRMNDLSDSDLFCISWIGFVKGIFPVRDNTLSKCYSACTTLIYRRISGNRNVDVQKFVPSHLQRVSPHVHSIQAEVESMSKHDTMSVFNIFLEKLTDSRSSNAISLPIVLVKKLPSRLKHVNCIFVIGTNHIGIKQIECGVEVSTHGSICEFWHYSDIMGWFVQPADDVVFIQLNQLVESSDNLIFLSPNAEFIDYYFSQNLGIK</sequence>
<comment type="caution">
    <text evidence="3">The sequence shown here is derived from an EMBL/GenBank/DDBJ whole genome shotgun (WGS) entry which is preliminary data.</text>
</comment>
<dbReference type="AlphaFoldDB" id="A0AAV7K3R7"/>
<dbReference type="Proteomes" id="UP001165289">
    <property type="component" value="Unassembled WGS sequence"/>
</dbReference>
<keyword evidence="4" id="KW-1185">Reference proteome</keyword>
<dbReference type="EMBL" id="JAKMXF010000188">
    <property type="protein sequence ID" value="KAI6655531.1"/>
    <property type="molecule type" value="Genomic_DNA"/>
</dbReference>
<dbReference type="InterPro" id="IPR011993">
    <property type="entry name" value="PH-like_dom_sf"/>
</dbReference>
<accession>A0AAV7K3R7</accession>
<evidence type="ECO:0000256" key="1">
    <source>
        <dbReference type="SAM" id="MobiDB-lite"/>
    </source>
</evidence>
<feature type="domain" description="PH" evidence="2">
    <location>
        <begin position="3"/>
        <end position="114"/>
    </location>
</feature>
<dbReference type="SUPFAM" id="SSF50729">
    <property type="entry name" value="PH domain-like"/>
    <property type="match status" value="1"/>
</dbReference>
<evidence type="ECO:0000313" key="3">
    <source>
        <dbReference type="EMBL" id="KAI6655531.1"/>
    </source>
</evidence>
<dbReference type="InterPro" id="IPR001849">
    <property type="entry name" value="PH_domain"/>
</dbReference>
<reference evidence="3 4" key="1">
    <citation type="journal article" date="2023" name="BMC Biol.">
        <title>The compact genome of the sponge Oopsacas minuta (Hexactinellida) is lacking key metazoan core genes.</title>
        <authorList>
            <person name="Santini S."/>
            <person name="Schenkelaars Q."/>
            <person name="Jourda C."/>
            <person name="Duchesne M."/>
            <person name="Belahbib H."/>
            <person name="Rocher C."/>
            <person name="Selva M."/>
            <person name="Riesgo A."/>
            <person name="Vervoort M."/>
            <person name="Leys S.P."/>
            <person name="Kodjabachian L."/>
            <person name="Le Bivic A."/>
            <person name="Borchiellini C."/>
            <person name="Claverie J.M."/>
            <person name="Renard E."/>
        </authorList>
    </citation>
    <scope>NUCLEOTIDE SEQUENCE [LARGE SCALE GENOMIC DNA]</scope>
    <source>
        <strain evidence="3">SPO-2</strain>
    </source>
</reference>
<gene>
    <name evidence="3" type="ORF">LOD99_2030</name>
</gene>
<feature type="region of interest" description="Disordered" evidence="1">
    <location>
        <begin position="121"/>
        <end position="163"/>
    </location>
</feature>
<dbReference type="PROSITE" id="PS50003">
    <property type="entry name" value="PH_DOMAIN"/>
    <property type="match status" value="1"/>
</dbReference>
<dbReference type="Pfam" id="PF00169">
    <property type="entry name" value="PH"/>
    <property type="match status" value="1"/>
</dbReference>
<evidence type="ECO:0000259" key="2">
    <source>
        <dbReference type="PROSITE" id="PS50003"/>
    </source>
</evidence>
<evidence type="ECO:0000313" key="4">
    <source>
        <dbReference type="Proteomes" id="UP001165289"/>
    </source>
</evidence>
<dbReference type="Gene3D" id="2.30.29.30">
    <property type="entry name" value="Pleckstrin-homology domain (PH domain)/Phosphotyrosine-binding domain (PTB)"/>
    <property type="match status" value="1"/>
</dbReference>
<protein>
    <recommendedName>
        <fullName evidence="2">PH domain-containing protein</fullName>
    </recommendedName>
</protein>
<proteinExistence type="predicted"/>
<dbReference type="SMART" id="SM00233">
    <property type="entry name" value="PH"/>
    <property type="match status" value="1"/>
</dbReference>